<evidence type="ECO:0000259" key="3">
    <source>
        <dbReference type="SMART" id="SM00062"/>
    </source>
</evidence>
<dbReference type="OrthoDB" id="4633994at2"/>
<dbReference type="Proteomes" id="UP000239322">
    <property type="component" value="Unassembled WGS sequence"/>
</dbReference>
<dbReference type="Gene3D" id="3.40.190.10">
    <property type="entry name" value="Periplasmic binding protein-like II"/>
    <property type="match status" value="2"/>
</dbReference>
<dbReference type="PROSITE" id="PS51257">
    <property type="entry name" value="PROKAR_LIPOPROTEIN"/>
    <property type="match status" value="1"/>
</dbReference>
<proteinExistence type="predicted"/>
<name>A0A2S9Q0D3_9ACTN</name>
<dbReference type="AlphaFoldDB" id="A0A2S9Q0D3"/>
<comment type="caution">
    <text evidence="4">The sequence shown here is derived from an EMBL/GenBank/DDBJ whole genome shotgun (WGS) entry which is preliminary data.</text>
</comment>
<dbReference type="PANTHER" id="PTHR35936">
    <property type="entry name" value="MEMBRANE-BOUND LYTIC MUREIN TRANSGLYCOSYLASE F"/>
    <property type="match status" value="1"/>
</dbReference>
<feature type="signal peptide" evidence="2">
    <location>
        <begin position="1"/>
        <end position="23"/>
    </location>
</feature>
<dbReference type="RefSeq" id="WP_105867763.1">
    <property type="nucleotide sequence ID" value="NZ_PVLV01000078.1"/>
</dbReference>
<sequence>MNTRRTAATAAGLAAALLLGACANPTGGATTEVAAGDGSGTSVTIDNSPDRIRVTTPKVDAIAARVPEAIRRRGSLEIVNSADGSPPLVFHATDDRTRIGVEVDIAHLVADTLGLEPEFTAVSWENIFVGVDAAKYDVVFNNITVTEERKEKYDFATYRKDEVAFQAKKGSGLEIDGFRDVAGRTVAVDSGTNQEKILLDWNRQAEKAGLEPVDIKYYKDASDVYLALDSGRVELYLGPGPSAAYRVAATGRSEIAGTLSGAGDGLQGLIAAATRKDSGLAEPITAALNEVIGNGAYAKVLGRWGLSAEAVEKSEINPPGLPKSFT</sequence>
<dbReference type="InterPro" id="IPR001638">
    <property type="entry name" value="Solute-binding_3/MltF_N"/>
</dbReference>
<feature type="chain" id="PRO_5039692094" evidence="2">
    <location>
        <begin position="24"/>
        <end position="326"/>
    </location>
</feature>
<accession>A0A2S9Q0D3</accession>
<keyword evidence="1 2" id="KW-0732">Signal</keyword>
<dbReference type="SUPFAM" id="SSF53850">
    <property type="entry name" value="Periplasmic binding protein-like II"/>
    <property type="match status" value="1"/>
</dbReference>
<feature type="domain" description="Solute-binding protein family 3/N-terminal" evidence="3">
    <location>
        <begin position="77"/>
        <end position="308"/>
    </location>
</feature>
<evidence type="ECO:0000313" key="5">
    <source>
        <dbReference type="Proteomes" id="UP000239322"/>
    </source>
</evidence>
<dbReference type="SMART" id="SM00062">
    <property type="entry name" value="PBPb"/>
    <property type="match status" value="1"/>
</dbReference>
<organism evidence="4 5">
    <name type="scientific">Streptomyces solincola</name>
    <dbReference type="NCBI Taxonomy" id="2100817"/>
    <lineage>
        <taxon>Bacteria</taxon>
        <taxon>Bacillati</taxon>
        <taxon>Actinomycetota</taxon>
        <taxon>Actinomycetes</taxon>
        <taxon>Kitasatosporales</taxon>
        <taxon>Streptomycetaceae</taxon>
        <taxon>Streptomyces</taxon>
    </lineage>
</organism>
<reference evidence="4 5" key="1">
    <citation type="submission" date="2018-03" db="EMBL/GenBank/DDBJ databases">
        <title>Novel Streptomyces sp. from soil.</title>
        <authorList>
            <person name="Tan G.Y.A."/>
            <person name="Lee Z.Y."/>
        </authorList>
    </citation>
    <scope>NUCLEOTIDE SEQUENCE [LARGE SCALE GENOMIC DNA]</scope>
    <source>
        <strain evidence="4 5">ST5x</strain>
    </source>
</reference>
<keyword evidence="5" id="KW-1185">Reference proteome</keyword>
<evidence type="ECO:0000313" key="4">
    <source>
        <dbReference type="EMBL" id="PRH80139.1"/>
    </source>
</evidence>
<protein>
    <submittedName>
        <fullName evidence="4">ABC transporter substrate-binding protein</fullName>
    </submittedName>
</protein>
<dbReference type="Pfam" id="PF00497">
    <property type="entry name" value="SBP_bac_3"/>
    <property type="match status" value="1"/>
</dbReference>
<dbReference type="CDD" id="cd01004">
    <property type="entry name" value="PBP2_MidA_like"/>
    <property type="match status" value="1"/>
</dbReference>
<evidence type="ECO:0000256" key="1">
    <source>
        <dbReference type="ARBA" id="ARBA00022729"/>
    </source>
</evidence>
<dbReference type="PANTHER" id="PTHR35936:SF17">
    <property type="entry name" value="ARGININE-BINDING EXTRACELLULAR PROTEIN ARTP"/>
    <property type="match status" value="1"/>
</dbReference>
<evidence type="ECO:0000256" key="2">
    <source>
        <dbReference type="SAM" id="SignalP"/>
    </source>
</evidence>
<gene>
    <name evidence="4" type="ORF">C6N75_05830</name>
</gene>
<dbReference type="EMBL" id="PVLV01000078">
    <property type="protein sequence ID" value="PRH80139.1"/>
    <property type="molecule type" value="Genomic_DNA"/>
</dbReference>